<dbReference type="InterPro" id="IPR029063">
    <property type="entry name" value="SAM-dependent_MTases_sf"/>
</dbReference>
<dbReference type="RefSeq" id="WP_188903509.1">
    <property type="nucleotide sequence ID" value="NZ_BMOM01000012.1"/>
</dbReference>
<proteinExistence type="predicted"/>
<evidence type="ECO:0000313" key="1">
    <source>
        <dbReference type="EMBL" id="GGM09592.1"/>
    </source>
</evidence>
<dbReference type="EMBL" id="BMOM01000012">
    <property type="protein sequence ID" value="GGM09592.1"/>
    <property type="molecule type" value="Genomic_DNA"/>
</dbReference>
<reference evidence="2" key="1">
    <citation type="journal article" date="2019" name="Int. J. Syst. Evol. Microbiol.">
        <title>The Global Catalogue of Microorganisms (GCM) 10K type strain sequencing project: providing services to taxonomists for standard genome sequencing and annotation.</title>
        <authorList>
            <consortium name="The Broad Institute Genomics Platform"/>
            <consortium name="The Broad Institute Genome Sequencing Center for Infectious Disease"/>
            <person name="Wu L."/>
            <person name="Ma J."/>
        </authorList>
    </citation>
    <scope>NUCLEOTIDE SEQUENCE [LARGE SCALE GENOMIC DNA]</scope>
    <source>
        <strain evidence="2">JCM 15443</strain>
    </source>
</reference>
<dbReference type="Proteomes" id="UP000661918">
    <property type="component" value="Unassembled WGS sequence"/>
</dbReference>
<gene>
    <name evidence="1" type="ORF">GCM10010841_17510</name>
</gene>
<evidence type="ECO:0008006" key="3">
    <source>
        <dbReference type="Google" id="ProtNLM"/>
    </source>
</evidence>
<keyword evidence="2" id="KW-1185">Reference proteome</keyword>
<protein>
    <recommendedName>
        <fullName evidence="3">Class I SAM-dependent methyltransferase</fullName>
    </recommendedName>
</protein>
<dbReference type="SUPFAM" id="SSF53335">
    <property type="entry name" value="S-adenosyl-L-methionine-dependent methyltransferases"/>
    <property type="match status" value="1"/>
</dbReference>
<dbReference type="Gene3D" id="3.40.50.150">
    <property type="entry name" value="Vaccinia Virus protein VP39"/>
    <property type="match status" value="1"/>
</dbReference>
<accession>A0ABQ2GSF9</accession>
<organism evidence="1 2">
    <name type="scientific">Deinococcus aerophilus</name>
    <dbReference type="NCBI Taxonomy" id="522488"/>
    <lineage>
        <taxon>Bacteria</taxon>
        <taxon>Thermotogati</taxon>
        <taxon>Deinococcota</taxon>
        <taxon>Deinococci</taxon>
        <taxon>Deinococcales</taxon>
        <taxon>Deinococcaceae</taxon>
        <taxon>Deinococcus</taxon>
    </lineage>
</organism>
<name>A0ABQ2GSF9_9DEIO</name>
<comment type="caution">
    <text evidence="1">The sequence shown here is derived from an EMBL/GenBank/DDBJ whole genome shotgun (WGS) entry which is preliminary data.</text>
</comment>
<sequence length="223" mass="24764">MSEQPHSRAWYARLAAELGGYCHPWIRVLDGPDPELIFDTTLQTLLHPATRVLEAGCGHGPDALRFGGQCARWVAYDRQPELLELARAGAPHAVCHLWDGKGEVPQGLCGPFDLIVSRRGPTSVIDHLPAVAASDARFLYVGPRLDVPRVSERLAAVAWTIQAEWRVSVRAWAPTWDDWQTRCGFMTEPALREDWDAHATERGMPYREERYIVLAGPGGGPLP</sequence>
<evidence type="ECO:0000313" key="2">
    <source>
        <dbReference type="Proteomes" id="UP000661918"/>
    </source>
</evidence>